<dbReference type="PANTHER" id="PTHR12864">
    <property type="entry name" value="RAN BINDING PROTEIN 9-RELATED"/>
    <property type="match status" value="1"/>
</dbReference>
<feature type="compositionally biased region" description="Polar residues" evidence="1">
    <location>
        <begin position="308"/>
        <end position="320"/>
    </location>
</feature>
<feature type="domain" description="B30.2/SPRY" evidence="2">
    <location>
        <begin position="14"/>
        <end position="204"/>
    </location>
</feature>
<dbReference type="InterPro" id="IPR024964">
    <property type="entry name" value="CTLH/CRA"/>
</dbReference>
<feature type="compositionally biased region" description="Polar residues" evidence="1">
    <location>
        <begin position="784"/>
        <end position="798"/>
    </location>
</feature>
<dbReference type="PROSITE" id="PS50188">
    <property type="entry name" value="B302_SPRY"/>
    <property type="match status" value="1"/>
</dbReference>
<dbReference type="PROSITE" id="PS50897">
    <property type="entry name" value="CTLH"/>
    <property type="match status" value="1"/>
</dbReference>
<dbReference type="WBParaSite" id="SRDH1_18480.5">
    <property type="protein sequence ID" value="SRDH1_18480.5"/>
    <property type="gene ID" value="SRDH1_18480"/>
</dbReference>
<feature type="compositionally biased region" description="Low complexity" evidence="1">
    <location>
        <begin position="268"/>
        <end position="283"/>
    </location>
</feature>
<feature type="compositionally biased region" description="Low complexity" evidence="1">
    <location>
        <begin position="829"/>
        <end position="851"/>
    </location>
</feature>
<dbReference type="InterPro" id="IPR044736">
    <property type="entry name" value="Gid1/RanBPM/SPLA_SPRY"/>
</dbReference>
<dbReference type="Proteomes" id="UP000050792">
    <property type="component" value="Unassembled WGS sequence"/>
</dbReference>
<feature type="compositionally biased region" description="Polar residues" evidence="1">
    <location>
        <begin position="291"/>
        <end position="301"/>
    </location>
</feature>
<evidence type="ECO:0000259" key="3">
    <source>
        <dbReference type="PROSITE" id="PS50897"/>
    </source>
</evidence>
<feature type="region of interest" description="Disordered" evidence="1">
    <location>
        <begin position="784"/>
        <end position="851"/>
    </location>
</feature>
<sequence length="928" mass="102779">MAFTLDDDKRCQLNEDIIKQLYLVAYMQGSKLPTSLVTNSKCSKVQVRGDGRTAVDMRSHVHQTVLPVVIKADHPIPVSCSVYYFEITVNVKSRSGLLALGVCSSRSSTNEWPGMEFTSYGYHSNSGTIYHNSKELPISAPSFGESDIIGCGVNFVNNSVFFTKNGVFVGPISAGKKLPHPVYPCIAFACPNCHVSVNFGHHKFAYNIGQYIARERAVAISTAVDRKCNDQLAYVTMRNLVATYLLHNGFLESAQALGEWVTKASIDSSTTTDENNEVTDNSDYNVHHNDNSSSNYDTNGKSPVKLSASETPNGSCPSSINKHMYQRDSITNFTNGTCHLDDDHNHSNHNTTNTDNTSFTLDELGGEQQSKLPTTTLTSQHYQSKTNLVKSSKDTILNDLFRWPEAVDILLRRRHLRETIRNGDYLSALDQLKTYFKTLWENDPSITFVLKCHHFIDLANEIITNGNSMYSPIDDDSTLSLSKIDSIDHENNSMENKQNGGLFHSINSNGFYFDDSVNCNHHPHHHHHNYFDDNNNSDDDVKSVDQILNNELRNLIEYGRNLRSSALELQRQGVISLEQWLLLSDAFSLVAYQNPYKSPLSGLLHPKYRELLADAVNDAILVHLKQPCRPVLDIALTYLEHVLTDEGSSCKTTNNGSFGFYRFKSGQSNVSGLSVDPLQNRNATTRTTADDICLTSRTNHTPIHESTITPASRDTPTTPNRSIAIGIMHRDDIDDEPRHITTDVQTYALSLNEFNGSTNLLRPASTSIISSSLYVPPSALISLTGRNNNPITRSSDVQRSSLSTSRTRPTSLQNLIHQRHQSQLIDNQSTTTMTGTTTTAATTSSSTSSPSHFNRFLVTTASWPVSTSFSSSTSNNTTATTTITTTTTTQNLNRFSPSRITVTSSLTNTHAPTGPELAGFFHPILFIG</sequence>
<dbReference type="CDD" id="cd12885">
    <property type="entry name" value="SPRY_RanBP_like"/>
    <property type="match status" value="1"/>
</dbReference>
<evidence type="ECO:0000256" key="1">
    <source>
        <dbReference type="SAM" id="MobiDB-lite"/>
    </source>
</evidence>
<reference evidence="5" key="2">
    <citation type="submission" date="2023-11" db="UniProtKB">
        <authorList>
            <consortium name="WormBaseParasite"/>
        </authorList>
    </citation>
    <scope>IDENTIFICATION</scope>
</reference>
<evidence type="ECO:0008006" key="6">
    <source>
        <dbReference type="Google" id="ProtNLM"/>
    </source>
</evidence>
<feature type="compositionally biased region" description="Polar residues" evidence="1">
    <location>
        <begin position="813"/>
        <end position="828"/>
    </location>
</feature>
<dbReference type="Gene3D" id="2.60.120.920">
    <property type="match status" value="1"/>
</dbReference>
<dbReference type="InterPro" id="IPR050618">
    <property type="entry name" value="Ubq-SigPath_Reg"/>
</dbReference>
<dbReference type="InterPro" id="IPR013320">
    <property type="entry name" value="ConA-like_dom_sf"/>
</dbReference>
<reference evidence="4" key="1">
    <citation type="submission" date="2022-06" db="EMBL/GenBank/DDBJ databases">
        <authorList>
            <person name="Berger JAMES D."/>
            <person name="Berger JAMES D."/>
        </authorList>
    </citation>
    <scope>NUCLEOTIDE SEQUENCE [LARGE SCALE GENOMIC DNA]</scope>
</reference>
<evidence type="ECO:0000259" key="2">
    <source>
        <dbReference type="PROSITE" id="PS50188"/>
    </source>
</evidence>
<name>A0AA85EQG1_9TREM</name>
<evidence type="ECO:0000313" key="5">
    <source>
        <dbReference type="WBParaSite" id="SRDH1_18480.5"/>
    </source>
</evidence>
<dbReference type="InterPro" id="IPR001870">
    <property type="entry name" value="B30.2/SPRY"/>
</dbReference>
<feature type="region of interest" description="Disordered" evidence="1">
    <location>
        <begin position="268"/>
        <end position="320"/>
    </location>
</feature>
<dbReference type="Pfam" id="PF10607">
    <property type="entry name" value="CTLH"/>
    <property type="match status" value="1"/>
</dbReference>
<dbReference type="InterPro" id="IPR006595">
    <property type="entry name" value="CTLH_C"/>
</dbReference>
<dbReference type="InterPro" id="IPR043136">
    <property type="entry name" value="B30.2/SPRY_sf"/>
</dbReference>
<proteinExistence type="predicted"/>
<dbReference type="SUPFAM" id="SSF49899">
    <property type="entry name" value="Concanavalin A-like lectins/glucanases"/>
    <property type="match status" value="1"/>
</dbReference>
<evidence type="ECO:0000313" key="4">
    <source>
        <dbReference type="Proteomes" id="UP000050792"/>
    </source>
</evidence>
<organism evidence="4 5">
    <name type="scientific">Schistosoma rodhaini</name>
    <dbReference type="NCBI Taxonomy" id="6188"/>
    <lineage>
        <taxon>Eukaryota</taxon>
        <taxon>Metazoa</taxon>
        <taxon>Spiralia</taxon>
        <taxon>Lophotrochozoa</taxon>
        <taxon>Platyhelminthes</taxon>
        <taxon>Trematoda</taxon>
        <taxon>Digenea</taxon>
        <taxon>Strigeidida</taxon>
        <taxon>Schistosomatoidea</taxon>
        <taxon>Schistosomatidae</taxon>
        <taxon>Schistosoma</taxon>
    </lineage>
</organism>
<dbReference type="SMART" id="SM00449">
    <property type="entry name" value="SPRY"/>
    <property type="match status" value="1"/>
</dbReference>
<dbReference type="SMART" id="SM00668">
    <property type="entry name" value="CTLH"/>
    <property type="match status" value="1"/>
</dbReference>
<dbReference type="InterPro" id="IPR003877">
    <property type="entry name" value="SPRY_dom"/>
</dbReference>
<feature type="domain" description="CTLH" evidence="3">
    <location>
        <begin position="409"/>
        <end position="466"/>
    </location>
</feature>
<dbReference type="SMART" id="SM00757">
    <property type="entry name" value="CRA"/>
    <property type="match status" value="1"/>
</dbReference>
<keyword evidence="4" id="KW-1185">Reference proteome</keyword>
<dbReference type="Pfam" id="PF00622">
    <property type="entry name" value="SPRY"/>
    <property type="match status" value="1"/>
</dbReference>
<dbReference type="InterPro" id="IPR013144">
    <property type="entry name" value="CRA_dom"/>
</dbReference>
<protein>
    <recommendedName>
        <fullName evidence="6">B30.2/SPRY domain-containing protein</fullName>
    </recommendedName>
</protein>
<dbReference type="AlphaFoldDB" id="A0AA85EQG1"/>
<accession>A0AA85EQG1</accession>
<feature type="compositionally biased region" description="Low complexity" evidence="1">
    <location>
        <begin position="799"/>
        <end position="812"/>
    </location>
</feature>